<dbReference type="Gene3D" id="3.10.180.10">
    <property type="entry name" value="2,3-Dihydroxybiphenyl 1,2-Dioxygenase, domain 1"/>
    <property type="match status" value="1"/>
</dbReference>
<reference evidence="2" key="1">
    <citation type="journal article" date="2020" name="mSystems">
        <title>Genome- and Community-Level Interaction Insights into Carbon Utilization and Element Cycling Functions of Hydrothermarchaeota in Hydrothermal Sediment.</title>
        <authorList>
            <person name="Zhou Z."/>
            <person name="Liu Y."/>
            <person name="Xu W."/>
            <person name="Pan J."/>
            <person name="Luo Z.H."/>
            <person name="Li M."/>
        </authorList>
    </citation>
    <scope>NUCLEOTIDE SEQUENCE [LARGE SCALE GENOMIC DNA]</scope>
    <source>
        <strain evidence="2">SpSt-413</strain>
    </source>
</reference>
<evidence type="ECO:0000313" key="2">
    <source>
        <dbReference type="EMBL" id="HGG92055.1"/>
    </source>
</evidence>
<comment type="caution">
    <text evidence="2">The sequence shown here is derived from an EMBL/GenBank/DDBJ whole genome shotgun (WGS) entry which is preliminary data.</text>
</comment>
<sequence length="140" mass="15339">MKTAISHIFVTVDDHDKALAYFEGVLGFVKTWDLPMENGWRWLSVTPGGPGGVEIVINKASNDAERALIGRQSAGELTPLLILGTDDIAAQYAQWKAKGVDFLGEPVTLPWGTSVNFRDPYGNLYLLMQENPEFTTGKVA</sequence>
<feature type="domain" description="VOC" evidence="1">
    <location>
        <begin position="4"/>
        <end position="130"/>
    </location>
</feature>
<dbReference type="SUPFAM" id="SSF54593">
    <property type="entry name" value="Glyoxalase/Bleomycin resistance protein/Dihydroxybiphenyl dioxygenase"/>
    <property type="match status" value="1"/>
</dbReference>
<evidence type="ECO:0000259" key="1">
    <source>
        <dbReference type="PROSITE" id="PS51819"/>
    </source>
</evidence>
<gene>
    <name evidence="2" type="ORF">ENR59_03790</name>
</gene>
<proteinExistence type="predicted"/>
<dbReference type="InterPro" id="IPR037523">
    <property type="entry name" value="VOC_core"/>
</dbReference>
<dbReference type="Pfam" id="PF00903">
    <property type="entry name" value="Glyoxalase"/>
    <property type="match status" value="1"/>
</dbReference>
<name>A0A7C4AGA3_9BACT</name>
<dbReference type="PANTHER" id="PTHR36437:SF2">
    <property type="entry name" value="GLYOXALASE_BLEOMYCIN RESISTANCE PROTEIN_DIOXYGENASE"/>
    <property type="match status" value="1"/>
</dbReference>
<accession>A0A7C4AGA3</accession>
<dbReference type="InterPro" id="IPR029068">
    <property type="entry name" value="Glyas_Bleomycin-R_OHBP_Dase"/>
</dbReference>
<protein>
    <recommendedName>
        <fullName evidence="1">VOC domain-containing protein</fullName>
    </recommendedName>
</protein>
<organism evidence="2">
    <name type="scientific">Fundidesulfovibrio putealis</name>
    <dbReference type="NCBI Taxonomy" id="270496"/>
    <lineage>
        <taxon>Bacteria</taxon>
        <taxon>Pseudomonadati</taxon>
        <taxon>Thermodesulfobacteriota</taxon>
        <taxon>Desulfovibrionia</taxon>
        <taxon>Desulfovibrionales</taxon>
        <taxon>Desulfovibrionaceae</taxon>
        <taxon>Fundidesulfovibrio</taxon>
    </lineage>
</organism>
<dbReference type="AlphaFoldDB" id="A0A7C4AGA3"/>
<dbReference type="InterPro" id="IPR004360">
    <property type="entry name" value="Glyas_Fos-R_dOase_dom"/>
</dbReference>
<dbReference type="EMBL" id="DSRP01000262">
    <property type="protein sequence ID" value="HGG92055.1"/>
    <property type="molecule type" value="Genomic_DNA"/>
</dbReference>
<dbReference type="PANTHER" id="PTHR36437">
    <property type="entry name" value="GLYOXALASE/BLEOMYCIN RESISTANCE PROTEIN/DIOXYGENASE"/>
    <property type="match status" value="1"/>
</dbReference>
<dbReference type="PROSITE" id="PS51819">
    <property type="entry name" value="VOC"/>
    <property type="match status" value="1"/>
</dbReference>